<accession>A0A0S8GC14</accession>
<organism evidence="2 3">
    <name type="scientific">candidate division WOR_3 bacterium SM23_60</name>
    <dbReference type="NCBI Taxonomy" id="1703780"/>
    <lineage>
        <taxon>Bacteria</taxon>
        <taxon>Bacteria division WOR-3</taxon>
    </lineage>
</organism>
<protein>
    <recommendedName>
        <fullName evidence="4">Gingipain propeptide domain-containing protein</fullName>
    </recommendedName>
</protein>
<comment type="caution">
    <text evidence="2">The sequence shown here is derived from an EMBL/GenBank/DDBJ whole genome shotgun (WGS) entry which is preliminary data.</text>
</comment>
<name>A0A0S8GC14_UNCW3</name>
<feature type="chain" id="PRO_5006646814" description="Gingipain propeptide domain-containing protein" evidence="1">
    <location>
        <begin position="18"/>
        <end position="118"/>
    </location>
</feature>
<dbReference type="AlphaFoldDB" id="A0A0S8GC14"/>
<evidence type="ECO:0000313" key="2">
    <source>
        <dbReference type="EMBL" id="KPK69659.1"/>
    </source>
</evidence>
<sequence>MKYARYMLIIIPLFVFAQETDMHTLKTEQYDWALNDVPGIVLAVTPDSINFDEQWLRILPGGLRITSDDAMPRSYAELRTPFQAKVSYAKSGSRLYVTSMRLIKQLEYNNRGEIVDTE</sequence>
<dbReference type="Proteomes" id="UP000051096">
    <property type="component" value="Unassembled WGS sequence"/>
</dbReference>
<evidence type="ECO:0008006" key="4">
    <source>
        <dbReference type="Google" id="ProtNLM"/>
    </source>
</evidence>
<proteinExistence type="predicted"/>
<gene>
    <name evidence="2" type="ORF">AMJ87_10110</name>
</gene>
<reference evidence="2 3" key="1">
    <citation type="journal article" date="2015" name="Microbiome">
        <title>Genomic resolution of linkages in carbon, nitrogen, and sulfur cycling among widespread estuary sediment bacteria.</title>
        <authorList>
            <person name="Baker B.J."/>
            <person name="Lazar C.S."/>
            <person name="Teske A.P."/>
            <person name="Dick G.J."/>
        </authorList>
    </citation>
    <scope>NUCLEOTIDE SEQUENCE [LARGE SCALE GENOMIC DNA]</scope>
    <source>
        <strain evidence="2">SM23_60</strain>
    </source>
</reference>
<dbReference type="EMBL" id="LJUO01000116">
    <property type="protein sequence ID" value="KPK69659.1"/>
    <property type="molecule type" value="Genomic_DNA"/>
</dbReference>
<keyword evidence="1" id="KW-0732">Signal</keyword>
<evidence type="ECO:0000313" key="3">
    <source>
        <dbReference type="Proteomes" id="UP000051096"/>
    </source>
</evidence>
<feature type="signal peptide" evidence="1">
    <location>
        <begin position="1"/>
        <end position="17"/>
    </location>
</feature>
<evidence type="ECO:0000256" key="1">
    <source>
        <dbReference type="SAM" id="SignalP"/>
    </source>
</evidence>